<dbReference type="InterPro" id="IPR006626">
    <property type="entry name" value="PbH1"/>
</dbReference>
<keyword evidence="2" id="KW-1185">Reference proteome</keyword>
<gene>
    <name evidence="1" type="ORF">KOF26_07305</name>
</gene>
<dbReference type="EMBL" id="JAHKRT010000003">
    <property type="protein sequence ID" value="MBU3077673.1"/>
    <property type="molecule type" value="Genomic_DNA"/>
</dbReference>
<protein>
    <submittedName>
        <fullName evidence="1">Right-handed parallel beta-helix repeat-containing protein</fullName>
    </submittedName>
</protein>
<dbReference type="Proteomes" id="UP000776276">
    <property type="component" value="Unassembled WGS sequence"/>
</dbReference>
<comment type="caution">
    <text evidence="1">The sequence shown here is derived from an EMBL/GenBank/DDBJ whole genome shotgun (WGS) entry which is preliminary data.</text>
</comment>
<name>A0ABS6BH93_9SPHN</name>
<accession>A0ABS6BH93</accession>
<reference evidence="1 2" key="1">
    <citation type="submission" date="2021-06" db="EMBL/GenBank/DDBJ databases">
        <title>Sphingomonas sp. XMGL2, whole genome shotgun sequencing project.</title>
        <authorList>
            <person name="Zhao G."/>
            <person name="Shen L."/>
        </authorList>
    </citation>
    <scope>NUCLEOTIDE SEQUENCE [LARGE SCALE GENOMIC DNA]</scope>
    <source>
        <strain evidence="1 2">XMGL2</strain>
    </source>
</reference>
<evidence type="ECO:0000313" key="2">
    <source>
        <dbReference type="Proteomes" id="UP000776276"/>
    </source>
</evidence>
<dbReference type="RefSeq" id="WP_216322535.1">
    <property type="nucleotide sequence ID" value="NZ_JAHKRT010000003.1"/>
</dbReference>
<organism evidence="1 2">
    <name type="scientific">Sphingomonas quercus</name>
    <dbReference type="NCBI Taxonomy" id="2842451"/>
    <lineage>
        <taxon>Bacteria</taxon>
        <taxon>Pseudomonadati</taxon>
        <taxon>Pseudomonadota</taxon>
        <taxon>Alphaproteobacteria</taxon>
        <taxon>Sphingomonadales</taxon>
        <taxon>Sphingomonadaceae</taxon>
        <taxon>Sphingomonas</taxon>
    </lineage>
</organism>
<sequence>MRFALEPSVMVDVNVPRYNVEYYRTAGGSDIQALQAAIDAVNAIGGGVVTSTKSVVYQVHDIQLKPNVTLYGINMKGTAGSSVILNLPGGTDNVTIEGCYFDGTAMSAAGSQAITSPAGQNSYDFHVLNNRFKMLPMPTNPANTAHAWVMNSVWGVFTGNYCDQASGDIYNFNGGFVLVTDNIAMNSGDGGIALNNGVSGVVANNYIANTSLGVGIGPNSTLAYLLVSDNLIDGCQIGIAPGSYGGIGPHHLKIDSNNIRHCGEAGISYNGNSSTEEVNVSITNNLVTDSSLSYSGAGGQSGIVVNRARGAHVTGNQVINCAGFAYYFDGSTSVTFDSNTARISGYPVIWVNNLGSNSASIGENHFIDNINSRSAFPNPQYIISGKLFYYGTLDGSGSASFSHGLSGGLGDVKRVESHSGYAMASGNYLVPLTMNAIDGSNVSVVTSNAIQGSQPLRPFAFTLTVKPEQNPGF</sequence>
<proteinExistence type="predicted"/>
<dbReference type="SMART" id="SM00710">
    <property type="entry name" value="PbH1"/>
    <property type="match status" value="8"/>
</dbReference>
<evidence type="ECO:0000313" key="1">
    <source>
        <dbReference type="EMBL" id="MBU3077673.1"/>
    </source>
</evidence>